<gene>
    <name evidence="1" type="ORF">GSLYS_00014614001</name>
</gene>
<organism evidence="1 2">
    <name type="scientific">Lymnaea stagnalis</name>
    <name type="common">Great pond snail</name>
    <name type="synonym">Helix stagnalis</name>
    <dbReference type="NCBI Taxonomy" id="6523"/>
    <lineage>
        <taxon>Eukaryota</taxon>
        <taxon>Metazoa</taxon>
        <taxon>Spiralia</taxon>
        <taxon>Lophotrochozoa</taxon>
        <taxon>Mollusca</taxon>
        <taxon>Gastropoda</taxon>
        <taxon>Heterobranchia</taxon>
        <taxon>Euthyneura</taxon>
        <taxon>Panpulmonata</taxon>
        <taxon>Hygrophila</taxon>
        <taxon>Lymnaeoidea</taxon>
        <taxon>Lymnaeidae</taxon>
        <taxon>Lymnaea</taxon>
    </lineage>
</organism>
<accession>A0AAV2I6M3</accession>
<keyword evidence="2" id="KW-1185">Reference proteome</keyword>
<dbReference type="AlphaFoldDB" id="A0AAV2I6M3"/>
<proteinExistence type="predicted"/>
<evidence type="ECO:0000313" key="1">
    <source>
        <dbReference type="EMBL" id="CAL1540965.1"/>
    </source>
</evidence>
<dbReference type="EMBL" id="CAXITT010000408">
    <property type="protein sequence ID" value="CAL1540965.1"/>
    <property type="molecule type" value="Genomic_DNA"/>
</dbReference>
<sequence length="185" mass="22022">MTYKQHADMAEKIVQSRINYFRKKNLYYSGWSMEEWWDEKLKAVEKLKKELRKMSQDDEEDRRPTFSVTLQERLHAAAKMELSYEEPTPSWPRKILRRTCSLPATVETPSLENDMKTQVIGHLNWTPIIFKQPSMKTPRKPQAPAKCLTTMPYLPVIFHWKEMEMSKGYELSRTDKKHKCGYFQG</sequence>
<dbReference type="Proteomes" id="UP001497497">
    <property type="component" value="Unassembled WGS sequence"/>
</dbReference>
<protein>
    <submittedName>
        <fullName evidence="1">Uncharacterized protein</fullName>
    </submittedName>
</protein>
<reference evidence="1 2" key="1">
    <citation type="submission" date="2024-04" db="EMBL/GenBank/DDBJ databases">
        <authorList>
            <consortium name="Genoscope - CEA"/>
            <person name="William W."/>
        </authorList>
    </citation>
    <scope>NUCLEOTIDE SEQUENCE [LARGE SCALE GENOMIC DNA]</scope>
</reference>
<comment type="caution">
    <text evidence="1">The sequence shown here is derived from an EMBL/GenBank/DDBJ whole genome shotgun (WGS) entry which is preliminary data.</text>
</comment>
<name>A0AAV2I6M3_LYMST</name>
<evidence type="ECO:0000313" key="2">
    <source>
        <dbReference type="Proteomes" id="UP001497497"/>
    </source>
</evidence>